<protein>
    <submittedName>
        <fullName evidence="2">Arc family DNA-binding protein</fullName>
    </submittedName>
</protein>
<dbReference type="Gene3D" id="1.10.1220.10">
    <property type="entry name" value="Met repressor-like"/>
    <property type="match status" value="1"/>
</dbReference>
<feature type="domain" description="Arc-like DNA binding" evidence="1">
    <location>
        <begin position="1"/>
        <end position="35"/>
    </location>
</feature>
<dbReference type="InterPro" id="IPR013321">
    <property type="entry name" value="Arc_rbn_hlx_hlx"/>
</dbReference>
<evidence type="ECO:0000259" key="1">
    <source>
        <dbReference type="Pfam" id="PF03869"/>
    </source>
</evidence>
<dbReference type="EMBL" id="CP062796">
    <property type="protein sequence ID" value="QUL99123.1"/>
    <property type="molecule type" value="Genomic_DNA"/>
</dbReference>
<dbReference type="GO" id="GO:0003677">
    <property type="term" value="F:DNA binding"/>
    <property type="evidence" value="ECO:0007669"/>
    <property type="project" value="UniProtKB-KW"/>
</dbReference>
<dbReference type="Pfam" id="PF03869">
    <property type="entry name" value="Arc"/>
    <property type="match status" value="1"/>
</dbReference>
<dbReference type="InterPro" id="IPR010985">
    <property type="entry name" value="Ribbon_hlx_hlx"/>
</dbReference>
<accession>A0AAT9LG34</accession>
<gene>
    <name evidence="2" type="ORF">IMF26_03385</name>
</gene>
<name>A0AAT9LG34_9FIRM</name>
<proteinExistence type="predicted"/>
<dbReference type="InterPro" id="IPR005569">
    <property type="entry name" value="Arc_DNA-bd_dom"/>
</dbReference>
<sequence>MKDREQLTVRLPKGLLDRVREESAAYGDSMNDLVVVAVQKEVQAREQLRILKQIEEARRKMAARGLQPDSTSLIRQLRMRVGHRD</sequence>
<dbReference type="SUPFAM" id="SSF47598">
    <property type="entry name" value="Ribbon-helix-helix"/>
    <property type="match status" value="1"/>
</dbReference>
<keyword evidence="2" id="KW-0238">DNA-binding</keyword>
<reference evidence="2" key="1">
    <citation type="submission" date="2020-10" db="EMBL/GenBank/DDBJ databases">
        <authorList>
            <person name="Kadnikov V."/>
            <person name="Beletsky A.V."/>
            <person name="Mardanov A.V."/>
            <person name="Karnachuk O.V."/>
            <person name="Ravin N.V."/>
        </authorList>
    </citation>
    <scope>NUCLEOTIDE SEQUENCE</scope>
    <source>
        <strain evidence="2">Bu02</strain>
    </source>
</reference>
<dbReference type="AlphaFoldDB" id="A0AAT9LG34"/>
<dbReference type="GO" id="GO:0006355">
    <property type="term" value="P:regulation of DNA-templated transcription"/>
    <property type="evidence" value="ECO:0007669"/>
    <property type="project" value="InterPro"/>
</dbReference>
<organism evidence="2">
    <name type="scientific">Candidatus Fermentithermobacillus carboniphilus</name>
    <dbReference type="NCBI Taxonomy" id="3085328"/>
    <lineage>
        <taxon>Bacteria</taxon>
        <taxon>Bacillati</taxon>
        <taxon>Bacillota</taxon>
        <taxon>Candidatus Fermentithermobacillia</taxon>
        <taxon>Candidatus Fermentithermobacillales</taxon>
        <taxon>Candidatus Fermentithermobacillaceae</taxon>
        <taxon>Candidatus Fermentithermobacillus</taxon>
    </lineage>
</organism>
<dbReference type="KEGG" id="fcz:IMF26_03385"/>
<evidence type="ECO:0000313" key="2">
    <source>
        <dbReference type="EMBL" id="QUL99123.1"/>
    </source>
</evidence>
<reference evidence="2" key="2">
    <citation type="journal article" date="2023" name="Biology">
        <title>Prokaryotic Life Associated with Coal-Fire Gas Vents Revealed by Metagenomics.</title>
        <authorList>
            <person name="Kadnikov V.V."/>
            <person name="Mardanov A.V."/>
            <person name="Beletsky A.V."/>
            <person name="Karnachuk O.V."/>
            <person name="Ravin N.V."/>
        </authorList>
    </citation>
    <scope>NUCLEOTIDE SEQUENCE</scope>
    <source>
        <strain evidence="2">Bu02</strain>
    </source>
</reference>